<sequence>MKKGITISIPTPCHESWQEMTPVEKGRFCSSCQKAVTDFTVMNDQQIIDFIKKHPGSHCGRFLPDQLNIPIQALSQTRRRFVPAAIFAGFTGLLALFSQQSKAADKDKHLTMQLPLTFTPDEYTKPVAADNDDSSYIIKGRTFIKDGSRKDTLMYATIRVKDTQIGALSDLHGLFRIQLPKTLFSGEVTLVIQAVGTETQQLIVQLDEKSLSKELVVVTQELATTGLMMIDKNGEPYHADKSLRARLRRLFSRR</sequence>
<evidence type="ECO:0000313" key="2">
    <source>
        <dbReference type="Proteomes" id="UP000002215"/>
    </source>
</evidence>
<dbReference type="KEGG" id="cpi:Cpin_1128"/>
<dbReference type="SUPFAM" id="SSF49464">
    <property type="entry name" value="Carboxypeptidase regulatory domain-like"/>
    <property type="match status" value="1"/>
</dbReference>
<dbReference type="EMBL" id="CP001699">
    <property type="protein sequence ID" value="ACU58626.1"/>
    <property type="molecule type" value="Genomic_DNA"/>
</dbReference>
<proteinExistence type="predicted"/>
<dbReference type="Pfam" id="PF13715">
    <property type="entry name" value="CarbopepD_reg_2"/>
    <property type="match status" value="1"/>
</dbReference>
<dbReference type="InterPro" id="IPR008969">
    <property type="entry name" value="CarboxyPept-like_regulatory"/>
</dbReference>
<dbReference type="RefSeq" id="WP_012788802.1">
    <property type="nucleotide sequence ID" value="NC_013132.1"/>
</dbReference>
<evidence type="ECO:0000313" key="1">
    <source>
        <dbReference type="EMBL" id="ACU58626.1"/>
    </source>
</evidence>
<dbReference type="AlphaFoldDB" id="A0A979GRQ4"/>
<dbReference type="OrthoDB" id="7432683at2"/>
<reference evidence="2" key="1">
    <citation type="submission" date="2009-08" db="EMBL/GenBank/DDBJ databases">
        <title>The complete genome of Chitinophaga pinensis DSM 2588.</title>
        <authorList>
            <consortium name="US DOE Joint Genome Institute (JGI-PGF)"/>
            <person name="Lucas S."/>
            <person name="Copeland A."/>
            <person name="Lapidus A."/>
            <person name="Glavina del Rio T."/>
            <person name="Dalin E."/>
            <person name="Tice H."/>
            <person name="Bruce D."/>
            <person name="Goodwin L."/>
            <person name="Pitluck S."/>
            <person name="Kyrpides N."/>
            <person name="Mavromatis K."/>
            <person name="Ivanova N."/>
            <person name="Mikhailova N."/>
            <person name="Sims D."/>
            <person name="Meinche L."/>
            <person name="Brettin T."/>
            <person name="Detter J.C."/>
            <person name="Han C."/>
            <person name="Larimer F."/>
            <person name="Land M."/>
            <person name="Hauser L."/>
            <person name="Markowitz V."/>
            <person name="Cheng J.-F."/>
            <person name="Hugenholtz P."/>
            <person name="Woyke T."/>
            <person name="Wu D."/>
            <person name="Spring S."/>
            <person name="Klenk H.-P."/>
            <person name="Eisen J.A."/>
        </authorList>
    </citation>
    <scope>NUCLEOTIDE SEQUENCE [LARGE SCALE GENOMIC DNA]</scope>
    <source>
        <strain evidence="2">ATCC 43595 / DSM 2588 / LMG 13176 / NBRC 15968 / NCIMB 11800 / UQM 2034</strain>
    </source>
</reference>
<reference evidence="1 2" key="2">
    <citation type="journal article" date="2010" name="Stand. Genomic Sci.">
        <title>Complete genome sequence of Chitinophaga pinensis type strain (UQM 2034).</title>
        <authorList>
            <person name="Glavina Del Rio T."/>
            <person name="Abt B."/>
            <person name="Spring S."/>
            <person name="Lapidus A."/>
            <person name="Nolan M."/>
            <person name="Tice H."/>
            <person name="Copeland A."/>
            <person name="Cheng J.F."/>
            <person name="Chen F."/>
            <person name="Bruce D."/>
            <person name="Goodwin L."/>
            <person name="Pitluck S."/>
            <person name="Ivanova N."/>
            <person name="Mavromatis K."/>
            <person name="Mikhailova N."/>
            <person name="Pati A."/>
            <person name="Chen A."/>
            <person name="Palaniappan K."/>
            <person name="Land M."/>
            <person name="Hauser L."/>
            <person name="Chang Y.J."/>
            <person name="Jeffries C.D."/>
            <person name="Chain P."/>
            <person name="Saunders E."/>
            <person name="Detter J.C."/>
            <person name="Brettin T."/>
            <person name="Rohde M."/>
            <person name="Goker M."/>
            <person name="Bristow J."/>
            <person name="Eisen J.A."/>
            <person name="Markowitz V."/>
            <person name="Hugenholtz P."/>
            <person name="Kyrpides N.C."/>
            <person name="Klenk H.P."/>
            <person name="Lucas S."/>
        </authorList>
    </citation>
    <scope>NUCLEOTIDE SEQUENCE [LARGE SCALE GENOMIC DNA]</scope>
    <source>
        <strain evidence="2">ATCC 43595 / DSM 2588 / LMG 13176 / NBRC 15968 / NCIMB 11800 / UQM 2034</strain>
    </source>
</reference>
<gene>
    <name evidence="1" type="ordered locus">Cpin_1128</name>
</gene>
<evidence type="ECO:0008006" key="3">
    <source>
        <dbReference type="Google" id="ProtNLM"/>
    </source>
</evidence>
<name>A0A979GRQ4_CHIPD</name>
<organism evidence="1 2">
    <name type="scientific">Chitinophaga pinensis (strain ATCC 43595 / DSM 2588 / LMG 13176 / NBRC 15968 / NCIMB 11800 / UQM 2034)</name>
    <dbReference type="NCBI Taxonomy" id="485918"/>
    <lineage>
        <taxon>Bacteria</taxon>
        <taxon>Pseudomonadati</taxon>
        <taxon>Bacteroidota</taxon>
        <taxon>Chitinophagia</taxon>
        <taxon>Chitinophagales</taxon>
        <taxon>Chitinophagaceae</taxon>
        <taxon>Chitinophaga</taxon>
    </lineage>
</organism>
<protein>
    <recommendedName>
        <fullName evidence="3">Carboxypeptidase-like regulatory domain-containing protein</fullName>
    </recommendedName>
</protein>
<accession>A0A979GRQ4</accession>
<dbReference type="Proteomes" id="UP000002215">
    <property type="component" value="Chromosome"/>
</dbReference>